<dbReference type="HOGENOM" id="CLU_088748_1_0_1"/>
<dbReference type="STRING" id="40149.A0A0E0EYD2"/>
<sequence>MRVPVQSPSTAYLYDFGGGTHIEHHYLPYGREAEQGTRDRPELALHTAAAAAAFLPAAMEEQPASGWRWGVMDDMLYLACEGEIQQLLQGPRDERDICKCLADFIPKYGSRCGRRCGRKRKPFSLEPLRLETTSIRRHTSGRRHHLRKNNEHWTLKEINELVKGVSKHGVGSWTKLKRDFFSTSIRTVVQLKVKVQKTMMLSLDMELVEQIKHLASKTSLPKTKELLMNLPMQEGHT</sequence>
<reference evidence="1" key="1">
    <citation type="submission" date="2015-04" db="UniProtKB">
        <authorList>
            <consortium name="EnsemblPlants"/>
        </authorList>
    </citation>
    <scope>IDENTIFICATION</scope>
</reference>
<dbReference type="EnsemblPlants" id="OMERI10G08550.1">
    <property type="protein sequence ID" value="OMERI10G08550.1"/>
    <property type="gene ID" value="OMERI10G08550"/>
</dbReference>
<proteinExistence type="predicted"/>
<protein>
    <recommendedName>
        <fullName evidence="3">Myb-like domain-containing protein</fullName>
    </recommendedName>
</protein>
<dbReference type="AlphaFoldDB" id="A0A0E0EYD2"/>
<dbReference type="Proteomes" id="UP000008021">
    <property type="component" value="Chromosome 10"/>
</dbReference>
<dbReference type="SUPFAM" id="SSF46689">
    <property type="entry name" value="Homeodomain-like"/>
    <property type="match status" value="1"/>
</dbReference>
<dbReference type="Gene3D" id="1.10.246.220">
    <property type="match status" value="1"/>
</dbReference>
<dbReference type="Gramene" id="OMERI10G08550.1">
    <property type="protein sequence ID" value="OMERI10G08550.1"/>
    <property type="gene ID" value="OMERI10G08550"/>
</dbReference>
<name>A0A0E0EYD2_9ORYZ</name>
<dbReference type="CDD" id="cd11660">
    <property type="entry name" value="SANT_TRF"/>
    <property type="match status" value="1"/>
</dbReference>
<evidence type="ECO:0000313" key="1">
    <source>
        <dbReference type="EnsemblPlants" id="OMERI10G08550.1"/>
    </source>
</evidence>
<dbReference type="PANTHER" id="PTHR47122">
    <property type="entry name" value="MYB-LIKE DNA-BINDING DOMAIN CONTAINING PROTEIN, EXPRESSED"/>
    <property type="match status" value="1"/>
</dbReference>
<reference evidence="1" key="2">
    <citation type="submission" date="2018-05" db="EMBL/GenBank/DDBJ databases">
        <title>OmerRS3 (Oryza meridionalis Reference Sequence Version 3).</title>
        <authorList>
            <person name="Zhang J."/>
            <person name="Kudrna D."/>
            <person name="Lee S."/>
            <person name="Talag J."/>
            <person name="Welchert J."/>
            <person name="Wing R.A."/>
        </authorList>
    </citation>
    <scope>NUCLEOTIDE SEQUENCE [LARGE SCALE GENOMIC DNA]</scope>
    <source>
        <strain evidence="1">cv. OR44</strain>
    </source>
</reference>
<accession>A0A0E0EYD2</accession>
<dbReference type="PANTHER" id="PTHR47122:SF14">
    <property type="entry name" value="MYB-LIKE DNA-BINDING DOMAIN CONTAINING PROTEIN, EXPRESSED"/>
    <property type="match status" value="1"/>
</dbReference>
<keyword evidence="2" id="KW-1185">Reference proteome</keyword>
<dbReference type="InterPro" id="IPR009057">
    <property type="entry name" value="Homeodomain-like_sf"/>
</dbReference>
<organism evidence="1">
    <name type="scientific">Oryza meridionalis</name>
    <dbReference type="NCBI Taxonomy" id="40149"/>
    <lineage>
        <taxon>Eukaryota</taxon>
        <taxon>Viridiplantae</taxon>
        <taxon>Streptophyta</taxon>
        <taxon>Embryophyta</taxon>
        <taxon>Tracheophyta</taxon>
        <taxon>Spermatophyta</taxon>
        <taxon>Magnoliopsida</taxon>
        <taxon>Liliopsida</taxon>
        <taxon>Poales</taxon>
        <taxon>Poaceae</taxon>
        <taxon>BOP clade</taxon>
        <taxon>Oryzoideae</taxon>
        <taxon>Oryzeae</taxon>
        <taxon>Oryzinae</taxon>
        <taxon>Oryza</taxon>
    </lineage>
</organism>
<evidence type="ECO:0008006" key="3">
    <source>
        <dbReference type="Google" id="ProtNLM"/>
    </source>
</evidence>
<evidence type="ECO:0000313" key="2">
    <source>
        <dbReference type="Proteomes" id="UP000008021"/>
    </source>
</evidence>